<feature type="region of interest" description="Disordered" evidence="1">
    <location>
        <begin position="181"/>
        <end position="225"/>
    </location>
</feature>
<gene>
    <name evidence="3" type="ORF">M4L89_12255</name>
</gene>
<comment type="caution">
    <text evidence="3">The sequence shown here is derived from an EMBL/GenBank/DDBJ whole genome shotgun (WGS) entry which is preliminary data.</text>
</comment>
<keyword evidence="4" id="KW-1185">Reference proteome</keyword>
<feature type="transmembrane region" description="Helical" evidence="2">
    <location>
        <begin position="51"/>
        <end position="68"/>
    </location>
</feature>
<feature type="transmembrane region" description="Helical" evidence="2">
    <location>
        <begin position="9"/>
        <end position="31"/>
    </location>
</feature>
<keyword evidence="2" id="KW-0472">Membrane</keyword>
<dbReference type="EMBL" id="JAMBQA010000008">
    <property type="protein sequence ID" value="MDG0847000.1"/>
    <property type="molecule type" value="Genomic_DNA"/>
</dbReference>
<dbReference type="AlphaFoldDB" id="A0A9X4QZN6"/>
<organism evidence="3 4">
    <name type="scientific">Staphylococcus equorum</name>
    <dbReference type="NCBI Taxonomy" id="246432"/>
    <lineage>
        <taxon>Bacteria</taxon>
        <taxon>Bacillati</taxon>
        <taxon>Bacillota</taxon>
        <taxon>Bacilli</taxon>
        <taxon>Bacillales</taxon>
        <taxon>Staphylococcaceae</taxon>
        <taxon>Staphylococcus</taxon>
    </lineage>
</organism>
<reference evidence="3" key="1">
    <citation type="submission" date="2022-05" db="EMBL/GenBank/DDBJ databases">
        <title>Comparative genomics of Staphylococcus equorum isolates.</title>
        <authorList>
            <person name="Luelf R.H."/>
        </authorList>
    </citation>
    <scope>NUCLEOTIDE SEQUENCE</scope>
    <source>
        <strain evidence="3">TMW 2.2497</strain>
    </source>
</reference>
<sequence>MKNRKLIKILIGTWAVTTVLIFVGLIVQMALPTILKKAKYIEMLFDEKQSIILALISLIVTYGLVFMYSSSSTKIQKYSVKISKRKPTMILVTAFSVFICLLFVLIDYSTIARSVIYSNNVENIEGTVEKVQSVSLSSNGKVVNLVTVADSNGKQYKLVPEKNLMPPPLHKNDKAVIDYVPSKNSTPKQADGKVLGYKAQSNNESKEEIRGILEDVEKESELDKK</sequence>
<evidence type="ECO:0000313" key="4">
    <source>
        <dbReference type="Proteomes" id="UP001152422"/>
    </source>
</evidence>
<evidence type="ECO:0000313" key="3">
    <source>
        <dbReference type="EMBL" id="MDG0847000.1"/>
    </source>
</evidence>
<accession>A0A9X4QZN6</accession>
<dbReference type="Proteomes" id="UP001152422">
    <property type="component" value="Unassembled WGS sequence"/>
</dbReference>
<feature type="compositionally biased region" description="Basic and acidic residues" evidence="1">
    <location>
        <begin position="204"/>
        <end position="225"/>
    </location>
</feature>
<evidence type="ECO:0000256" key="1">
    <source>
        <dbReference type="SAM" id="MobiDB-lite"/>
    </source>
</evidence>
<evidence type="ECO:0000256" key="2">
    <source>
        <dbReference type="SAM" id="Phobius"/>
    </source>
</evidence>
<keyword evidence="2" id="KW-1133">Transmembrane helix</keyword>
<dbReference type="RefSeq" id="WP_069818963.1">
    <property type="nucleotide sequence ID" value="NZ_JAMBPY010000008.1"/>
</dbReference>
<proteinExistence type="predicted"/>
<feature type="transmembrane region" description="Helical" evidence="2">
    <location>
        <begin position="89"/>
        <end position="106"/>
    </location>
</feature>
<name>A0A9X4QZN6_9STAP</name>
<keyword evidence="2" id="KW-0812">Transmembrane</keyword>
<protein>
    <submittedName>
        <fullName evidence="3">Uncharacterized protein</fullName>
    </submittedName>
</protein>